<evidence type="ECO:0000313" key="2">
    <source>
        <dbReference type="Proteomes" id="UP000014127"/>
    </source>
</evidence>
<dbReference type="RefSeq" id="WP_016173243.1">
    <property type="nucleotide sequence ID" value="NZ_ASWK01000001.1"/>
</dbReference>
<dbReference type="HOGENOM" id="CLU_1765169_0_0_9"/>
<gene>
    <name evidence="1" type="ORF">OMK_02104</name>
</gene>
<keyword evidence="2" id="KW-1185">Reference proteome</keyword>
<comment type="caution">
    <text evidence="1">The sequence shown here is derived from an EMBL/GenBank/DDBJ whole genome shotgun (WGS) entry which is preliminary data.</text>
</comment>
<protein>
    <submittedName>
        <fullName evidence="1">Uncharacterized protein</fullName>
    </submittedName>
</protein>
<accession>S0K6S5</accession>
<dbReference type="eggNOG" id="ENOG5031HNG">
    <property type="taxonomic scope" value="Bacteria"/>
</dbReference>
<dbReference type="Pfam" id="PF19848">
    <property type="entry name" value="DUF6323"/>
    <property type="match status" value="1"/>
</dbReference>
<proteinExistence type="predicted"/>
<dbReference type="InterPro" id="IPR046286">
    <property type="entry name" value="DUF6323"/>
</dbReference>
<dbReference type="EMBL" id="AHYR01000009">
    <property type="protein sequence ID" value="EOT40252.1"/>
    <property type="molecule type" value="Genomic_DNA"/>
</dbReference>
<reference evidence="1 2" key="1">
    <citation type="submission" date="2013-03" db="EMBL/GenBank/DDBJ databases">
        <title>The Genome Sequence of Enterococcus dispar ATCC_51266 (Illumina only assembly).</title>
        <authorList>
            <consortium name="The Broad Institute Genomics Platform"/>
            <consortium name="The Broad Institute Genome Sequencing Center for Infectious Disease"/>
            <person name="Earl A."/>
            <person name="Russ C."/>
            <person name="Gilmore M."/>
            <person name="Surin D."/>
            <person name="Walker B."/>
            <person name="Young S."/>
            <person name="Zeng Q."/>
            <person name="Gargeya S."/>
            <person name="Fitzgerald M."/>
            <person name="Haas B."/>
            <person name="Abouelleil A."/>
            <person name="Allen A.W."/>
            <person name="Alvarado L."/>
            <person name="Arachchi H.M."/>
            <person name="Berlin A.M."/>
            <person name="Chapman S.B."/>
            <person name="Gainer-Dewar J."/>
            <person name="Goldberg J."/>
            <person name="Griggs A."/>
            <person name="Gujja S."/>
            <person name="Hansen M."/>
            <person name="Howarth C."/>
            <person name="Imamovic A."/>
            <person name="Ireland A."/>
            <person name="Larimer J."/>
            <person name="McCowan C."/>
            <person name="Murphy C."/>
            <person name="Pearson M."/>
            <person name="Poon T.W."/>
            <person name="Priest M."/>
            <person name="Roberts A."/>
            <person name="Saif S."/>
            <person name="Shea T."/>
            <person name="Sisk P."/>
            <person name="Sykes S."/>
            <person name="Wortman J."/>
            <person name="Nusbaum C."/>
            <person name="Birren B."/>
        </authorList>
    </citation>
    <scope>NUCLEOTIDE SEQUENCE [LARGE SCALE GENOMIC DNA]</scope>
    <source>
        <strain evidence="1 2">ATCC 51266</strain>
    </source>
</reference>
<dbReference type="AlphaFoldDB" id="S0K6S5"/>
<name>S0K6S5_9ENTE</name>
<evidence type="ECO:0000313" key="1">
    <source>
        <dbReference type="EMBL" id="EOT40252.1"/>
    </source>
</evidence>
<sequence>MDFKNDFSLFYSDSSQAIAKLKHDLVRVTKVAGYKLTIKQVTAIYEARNISLMENHLIDFSLENTVQLAEMLLETRLDVNPFVSELQEVTAIFYYLRASENNAYSDEDLIAQIAAVFAHYENDLENTIGYFENHPLLSEGEALWNME</sequence>
<dbReference type="Proteomes" id="UP000014127">
    <property type="component" value="Unassembled WGS sequence"/>
</dbReference>
<organism evidence="1 2">
    <name type="scientific">Enterococcus dispar ATCC 51266</name>
    <dbReference type="NCBI Taxonomy" id="1139219"/>
    <lineage>
        <taxon>Bacteria</taxon>
        <taxon>Bacillati</taxon>
        <taxon>Bacillota</taxon>
        <taxon>Bacilli</taxon>
        <taxon>Lactobacillales</taxon>
        <taxon>Enterococcaceae</taxon>
        <taxon>Enterococcus</taxon>
    </lineage>
</organism>
<dbReference type="PATRIC" id="fig|1139219.3.peg.2050"/>